<organism evidence="3 4">
    <name type="scientific">Marmota monax</name>
    <name type="common">Woodchuck</name>
    <dbReference type="NCBI Taxonomy" id="9995"/>
    <lineage>
        <taxon>Eukaryota</taxon>
        <taxon>Metazoa</taxon>
        <taxon>Chordata</taxon>
        <taxon>Craniata</taxon>
        <taxon>Vertebrata</taxon>
        <taxon>Euteleostomi</taxon>
        <taxon>Mammalia</taxon>
        <taxon>Eutheria</taxon>
        <taxon>Euarchontoglires</taxon>
        <taxon>Glires</taxon>
        <taxon>Rodentia</taxon>
        <taxon>Sciuromorpha</taxon>
        <taxon>Sciuridae</taxon>
        <taxon>Xerinae</taxon>
        <taxon>Marmotini</taxon>
        <taxon>Marmota</taxon>
    </lineage>
</organism>
<accession>A0A5E4C7P7</accession>
<evidence type="ECO:0000256" key="1">
    <source>
        <dbReference type="SAM" id="MobiDB-lite"/>
    </source>
</evidence>
<evidence type="ECO:0000313" key="4">
    <source>
        <dbReference type="Proteomes" id="UP000335636"/>
    </source>
</evidence>
<sequence>MAGHSIQGCSGPRQILNHFFFFRPSLQSPETISGKQSRLELRWNSGGTPGNLRGTRGQ</sequence>
<name>A0A5E4C7P7_MARMO</name>
<proteinExistence type="predicted"/>
<reference evidence="3 4" key="1">
    <citation type="submission" date="2019-04" db="EMBL/GenBank/DDBJ databases">
        <authorList>
            <person name="Alioto T."/>
            <person name="Alioto T."/>
        </authorList>
    </citation>
    <scope>NUCLEOTIDE SEQUENCE [LARGE SCALE GENOMIC DNA]</scope>
</reference>
<gene>
    <name evidence="2" type="ORF">GHT09_014744</name>
    <name evidence="3" type="ORF">MONAX_5E038041</name>
</gene>
<evidence type="ECO:0000313" key="2">
    <source>
        <dbReference type="EMBL" id="KAF7474481.1"/>
    </source>
</evidence>
<protein>
    <submittedName>
        <fullName evidence="3">Uncharacterized protein</fullName>
    </submittedName>
</protein>
<dbReference type="Proteomes" id="UP000335636">
    <property type="component" value="Unassembled WGS sequence"/>
</dbReference>
<dbReference type="EMBL" id="CABDUW010001010">
    <property type="protein sequence ID" value="VTJ77848.1"/>
    <property type="molecule type" value="Genomic_DNA"/>
</dbReference>
<evidence type="ECO:0000313" key="3">
    <source>
        <dbReference type="EMBL" id="VTJ77848.1"/>
    </source>
</evidence>
<feature type="region of interest" description="Disordered" evidence="1">
    <location>
        <begin position="29"/>
        <end position="58"/>
    </location>
</feature>
<keyword evidence="4" id="KW-1185">Reference proteome</keyword>
<dbReference type="EMBL" id="WJEC01003891">
    <property type="protein sequence ID" value="KAF7474481.1"/>
    <property type="molecule type" value="Genomic_DNA"/>
</dbReference>
<reference evidence="2" key="2">
    <citation type="submission" date="2020-08" db="EMBL/GenBank/DDBJ databases">
        <authorList>
            <person name="Shumante A."/>
            <person name="Zimin A.V."/>
            <person name="Puiu D."/>
            <person name="Salzberg S.L."/>
        </authorList>
    </citation>
    <scope>NUCLEOTIDE SEQUENCE</scope>
    <source>
        <strain evidence="2">WC2-LM</strain>
        <tissue evidence="2">Liver</tissue>
    </source>
</reference>
<dbReference type="Proteomes" id="UP000662637">
    <property type="component" value="Unassembled WGS sequence"/>
</dbReference>
<dbReference type="AlphaFoldDB" id="A0A5E4C7P7"/>